<evidence type="ECO:0000313" key="2">
    <source>
        <dbReference type="Proteomes" id="UP000886817"/>
    </source>
</evidence>
<evidence type="ECO:0000313" key="1">
    <source>
        <dbReference type="EMBL" id="HIX59376.1"/>
    </source>
</evidence>
<sequence>MLKEAYSMNTLLVPAEQTAVSMENQSAVNNCFGSPEFQQEDVSYEHEGYLIRVHFNGNKTLTQCIRNLAERRIEG</sequence>
<gene>
    <name evidence="1" type="ORF">IAA45_06650</name>
</gene>
<dbReference type="EMBL" id="DXEX01000145">
    <property type="protein sequence ID" value="HIX59376.1"/>
    <property type="molecule type" value="Genomic_DNA"/>
</dbReference>
<dbReference type="Proteomes" id="UP000886817">
    <property type="component" value="Unassembled WGS sequence"/>
</dbReference>
<accession>A0A9D1WHL1</accession>
<dbReference type="AlphaFoldDB" id="A0A9D1WHL1"/>
<organism evidence="1 2">
    <name type="scientific">Candidatus Blautia gallistercoris</name>
    <dbReference type="NCBI Taxonomy" id="2838490"/>
    <lineage>
        <taxon>Bacteria</taxon>
        <taxon>Bacillati</taxon>
        <taxon>Bacillota</taxon>
        <taxon>Clostridia</taxon>
        <taxon>Lachnospirales</taxon>
        <taxon>Lachnospiraceae</taxon>
        <taxon>Blautia</taxon>
    </lineage>
</organism>
<proteinExistence type="predicted"/>
<reference evidence="1" key="2">
    <citation type="submission" date="2021-04" db="EMBL/GenBank/DDBJ databases">
        <authorList>
            <person name="Gilroy R."/>
        </authorList>
    </citation>
    <scope>NUCLEOTIDE SEQUENCE</scope>
    <source>
        <strain evidence="1">ChiSjej1B19-8411</strain>
    </source>
</reference>
<comment type="caution">
    <text evidence="1">The sequence shown here is derived from an EMBL/GenBank/DDBJ whole genome shotgun (WGS) entry which is preliminary data.</text>
</comment>
<reference evidence="1" key="1">
    <citation type="journal article" date="2021" name="PeerJ">
        <title>Extensive microbial diversity within the chicken gut microbiome revealed by metagenomics and culture.</title>
        <authorList>
            <person name="Gilroy R."/>
            <person name="Ravi A."/>
            <person name="Getino M."/>
            <person name="Pursley I."/>
            <person name="Horton D.L."/>
            <person name="Alikhan N.F."/>
            <person name="Baker D."/>
            <person name="Gharbi K."/>
            <person name="Hall N."/>
            <person name="Watson M."/>
            <person name="Adriaenssens E.M."/>
            <person name="Foster-Nyarko E."/>
            <person name="Jarju S."/>
            <person name="Secka A."/>
            <person name="Antonio M."/>
            <person name="Oren A."/>
            <person name="Chaudhuri R.R."/>
            <person name="La Ragione R."/>
            <person name="Hildebrand F."/>
            <person name="Pallen M.J."/>
        </authorList>
    </citation>
    <scope>NUCLEOTIDE SEQUENCE</scope>
    <source>
        <strain evidence="1">ChiSjej1B19-8411</strain>
    </source>
</reference>
<protein>
    <submittedName>
        <fullName evidence="1">Uncharacterized protein</fullName>
    </submittedName>
</protein>
<name>A0A9D1WHL1_9FIRM</name>